<dbReference type="Proteomes" id="UP000318704">
    <property type="component" value="Chromosome"/>
</dbReference>
<feature type="compositionally biased region" description="Low complexity" evidence="1">
    <location>
        <begin position="285"/>
        <end position="303"/>
    </location>
</feature>
<evidence type="ECO:0000256" key="1">
    <source>
        <dbReference type="SAM" id="MobiDB-lite"/>
    </source>
</evidence>
<sequence>MRQLNHFLPKQQTFDHKLRLIVLVALVFALATPLSLRGQEKQKKSPEAKTELFAVPGASELKMHLQNWTAEQKIKKPDQLKNVASLLIKLESPLSSEEKLELAIQVFSEMNLESKQLIQAYQISDRLPQFSSHPLLVEGQAETFYLSNMRYYVARNLTQFRMIDQALDMFNSINPKFLIDPAGYLFFKAVCEHHLLQKEECEKTLKLLLNHTESVPQRYTQVATLMQADLADLKEESLDEISRKMSDVERRLELGNSGEKVQKVEDDIIASLDKLIKQMEDQAKSASSSSSGAGQSGSSSSGSNESRVKGQTAPGEIDKKKLSDNGGWGQLPPKKQASAKNIINRNFPSHYRKAIEKYFKKLATQKASSSN</sequence>
<evidence type="ECO:0000313" key="2">
    <source>
        <dbReference type="EMBL" id="QDT99140.1"/>
    </source>
</evidence>
<protein>
    <submittedName>
        <fullName evidence="2">Uncharacterized protein</fullName>
    </submittedName>
</protein>
<dbReference type="KEGG" id="gaw:V144x_46500"/>
<dbReference type="AlphaFoldDB" id="A0A517W1K8"/>
<evidence type="ECO:0000313" key="3">
    <source>
        <dbReference type="Proteomes" id="UP000318704"/>
    </source>
</evidence>
<accession>A0A517W1K8</accession>
<feature type="region of interest" description="Disordered" evidence="1">
    <location>
        <begin position="280"/>
        <end position="346"/>
    </location>
</feature>
<organism evidence="2 3">
    <name type="scientific">Gimesia aquarii</name>
    <dbReference type="NCBI Taxonomy" id="2527964"/>
    <lineage>
        <taxon>Bacteria</taxon>
        <taxon>Pseudomonadati</taxon>
        <taxon>Planctomycetota</taxon>
        <taxon>Planctomycetia</taxon>
        <taxon>Planctomycetales</taxon>
        <taxon>Planctomycetaceae</taxon>
        <taxon>Gimesia</taxon>
    </lineage>
</organism>
<dbReference type="RefSeq" id="WP_144988378.1">
    <property type="nucleotide sequence ID" value="NZ_CP037920.1"/>
</dbReference>
<reference evidence="2 3" key="1">
    <citation type="submission" date="2019-03" db="EMBL/GenBank/DDBJ databases">
        <title>Deep-cultivation of Planctomycetes and their phenomic and genomic characterization uncovers novel biology.</title>
        <authorList>
            <person name="Wiegand S."/>
            <person name="Jogler M."/>
            <person name="Boedeker C."/>
            <person name="Pinto D."/>
            <person name="Vollmers J."/>
            <person name="Rivas-Marin E."/>
            <person name="Kohn T."/>
            <person name="Peeters S.H."/>
            <person name="Heuer A."/>
            <person name="Rast P."/>
            <person name="Oberbeckmann S."/>
            <person name="Bunk B."/>
            <person name="Jeske O."/>
            <person name="Meyerdierks A."/>
            <person name="Storesund J.E."/>
            <person name="Kallscheuer N."/>
            <person name="Luecker S."/>
            <person name="Lage O.M."/>
            <person name="Pohl T."/>
            <person name="Merkel B.J."/>
            <person name="Hornburger P."/>
            <person name="Mueller R.-W."/>
            <person name="Bruemmer F."/>
            <person name="Labrenz M."/>
            <person name="Spormann A.M."/>
            <person name="Op den Camp H."/>
            <person name="Overmann J."/>
            <person name="Amann R."/>
            <person name="Jetten M.S.M."/>
            <person name="Mascher T."/>
            <person name="Medema M.H."/>
            <person name="Devos D.P."/>
            <person name="Kaster A.-K."/>
            <person name="Ovreas L."/>
            <person name="Rohde M."/>
            <person name="Galperin M.Y."/>
            <person name="Jogler C."/>
        </authorList>
    </citation>
    <scope>NUCLEOTIDE SEQUENCE [LARGE SCALE GENOMIC DNA]</scope>
    <source>
        <strain evidence="2 3">V144</strain>
    </source>
</reference>
<dbReference type="EMBL" id="CP037920">
    <property type="protein sequence ID" value="QDT99140.1"/>
    <property type="molecule type" value="Genomic_DNA"/>
</dbReference>
<gene>
    <name evidence="2" type="ORF">V144x_46500</name>
</gene>
<proteinExistence type="predicted"/>
<name>A0A517W1K8_9PLAN</name>